<dbReference type="RefSeq" id="XP_040679203.1">
    <property type="nucleotide sequence ID" value="XM_040822697.1"/>
</dbReference>
<protein>
    <submittedName>
        <fullName evidence="3">NHL repeat-containing protein</fullName>
    </submittedName>
</protein>
<dbReference type="InterPro" id="IPR011042">
    <property type="entry name" value="6-blade_b-propeller_TolB-like"/>
</dbReference>
<keyword evidence="4" id="KW-1185">Reference proteome</keyword>
<organism evidence="3 4">
    <name type="scientific">Metarhizium album (strain ARSEF 1941)</name>
    <dbReference type="NCBI Taxonomy" id="1081103"/>
    <lineage>
        <taxon>Eukaryota</taxon>
        <taxon>Fungi</taxon>
        <taxon>Dikarya</taxon>
        <taxon>Ascomycota</taxon>
        <taxon>Pezizomycotina</taxon>
        <taxon>Sordariomycetes</taxon>
        <taxon>Hypocreomycetidae</taxon>
        <taxon>Hypocreales</taxon>
        <taxon>Clavicipitaceae</taxon>
        <taxon>Metarhizium</taxon>
    </lineage>
</organism>
<dbReference type="InterPro" id="IPR011041">
    <property type="entry name" value="Quinoprot_gluc/sorb_DH_b-prop"/>
</dbReference>
<feature type="chain" id="PRO_5002079717" evidence="1">
    <location>
        <begin position="20"/>
        <end position="460"/>
    </location>
</feature>
<sequence>MARLYLFLIAALYTETTPAAQCRSLQPASDPQTAPGVEFKVLANDLVKPRGVIADCRGNLLVVEAGGKGVRRIELDDGKGLDTCIAKSSSLVDDETLNHGIELAPDCKTLFASSSTDVYAYDYDVEKGTVGKARNVITGMDQGGHATRTLLIPRHNSDLLLVSRGSDGNIDRDTAEMGSARSQIRIFTIDHLLQADGPVKYSDGEVLGWGLRNSVGVAEDPTTGYVWSVENSIDNMQRKGVDIHTSNPGEELNFHGLPNDTASPVYGKNFGYPACVAIFDTSNVDSYPGGARTGLQMVGDQMPSNYTDQWCQENTLSPHLSFASHLAPLDITFNAQGSAALISFHGSWNLKPPNGYRLSRVTFSQGYPKAETSSTTAEQELMWNKDNSECPGQCFRPVGLAFDKEGKRLFMTSDSSGELYLVMGSDGDQYRITPPVQQSGAERTVSLMAFLTSMGLGQIL</sequence>
<dbReference type="STRING" id="1081103.A0A0B2WXI4"/>
<dbReference type="HOGENOM" id="CLU_039534_1_1_1"/>
<dbReference type="GeneID" id="63738353"/>
<accession>A0A0B2WXI4</accession>
<evidence type="ECO:0000313" key="3">
    <source>
        <dbReference type="EMBL" id="KHN98137.1"/>
    </source>
</evidence>
<dbReference type="AlphaFoldDB" id="A0A0B2WXI4"/>
<evidence type="ECO:0000256" key="1">
    <source>
        <dbReference type="SAM" id="SignalP"/>
    </source>
</evidence>
<comment type="caution">
    <text evidence="3">The sequence shown here is derived from an EMBL/GenBank/DDBJ whole genome shotgun (WGS) entry which is preliminary data.</text>
</comment>
<gene>
    <name evidence="3" type="ORF">MAM_03898</name>
</gene>
<dbReference type="OrthoDB" id="507128at2759"/>
<evidence type="ECO:0000313" key="4">
    <source>
        <dbReference type="Proteomes" id="UP000030816"/>
    </source>
</evidence>
<dbReference type="Pfam" id="PF22807">
    <property type="entry name" value="TrAA12"/>
    <property type="match status" value="1"/>
</dbReference>
<evidence type="ECO:0000259" key="2">
    <source>
        <dbReference type="Pfam" id="PF22807"/>
    </source>
</evidence>
<feature type="domain" description="Pyrroloquinoline quinone-dependent pyranose dehydrogenase beta-propeller" evidence="2">
    <location>
        <begin position="31"/>
        <end position="423"/>
    </location>
</feature>
<dbReference type="Gene3D" id="2.120.10.30">
    <property type="entry name" value="TolB, C-terminal domain"/>
    <property type="match status" value="1"/>
</dbReference>
<dbReference type="EMBL" id="AZHE01000008">
    <property type="protein sequence ID" value="KHN98137.1"/>
    <property type="molecule type" value="Genomic_DNA"/>
</dbReference>
<keyword evidence="1" id="KW-0732">Signal</keyword>
<feature type="signal peptide" evidence="1">
    <location>
        <begin position="1"/>
        <end position="19"/>
    </location>
</feature>
<dbReference type="Proteomes" id="UP000030816">
    <property type="component" value="Unassembled WGS sequence"/>
</dbReference>
<proteinExistence type="predicted"/>
<name>A0A0B2WXI4_METAS</name>
<dbReference type="SUPFAM" id="SSF50952">
    <property type="entry name" value="Soluble quinoprotein glucose dehydrogenase"/>
    <property type="match status" value="1"/>
</dbReference>
<reference evidence="3 4" key="1">
    <citation type="journal article" date="2014" name="Proc. Natl. Acad. Sci. U.S.A.">
        <title>Trajectory and genomic determinants of fungal-pathogen speciation and host adaptation.</title>
        <authorList>
            <person name="Hu X."/>
            <person name="Xiao G."/>
            <person name="Zheng P."/>
            <person name="Shang Y."/>
            <person name="Su Y."/>
            <person name="Zhang X."/>
            <person name="Liu X."/>
            <person name="Zhan S."/>
            <person name="St Leger R.J."/>
            <person name="Wang C."/>
        </authorList>
    </citation>
    <scope>NUCLEOTIDE SEQUENCE [LARGE SCALE GENOMIC DNA]</scope>
    <source>
        <strain evidence="3 4">ARSEF 1941</strain>
    </source>
</reference>
<dbReference type="InterPro" id="IPR054539">
    <property type="entry name" value="Beta-prop_PDH"/>
</dbReference>